<dbReference type="Pfam" id="PF21032">
    <property type="entry name" value="PROPPIN"/>
    <property type="match status" value="1"/>
</dbReference>
<comment type="subcellular location">
    <subcellularLocation>
        <location evidence="1">Vacuole membrane</location>
        <topology evidence="1">Peripheral membrane protein</topology>
    </subcellularLocation>
</comment>
<dbReference type="EMBL" id="MU005970">
    <property type="protein sequence ID" value="KAF2861838.1"/>
    <property type="molecule type" value="Genomic_DNA"/>
</dbReference>
<accession>A0A6A7C558</accession>
<dbReference type="InterPro" id="IPR048720">
    <property type="entry name" value="PROPPIN"/>
</dbReference>
<gene>
    <name evidence="5" type="ORF">K470DRAFT_256676</name>
</gene>
<evidence type="ECO:0000313" key="6">
    <source>
        <dbReference type="Proteomes" id="UP000799421"/>
    </source>
</evidence>
<dbReference type="PANTHER" id="PTHR11227">
    <property type="entry name" value="WD-REPEAT PROTEIN INTERACTING WITH PHOSPHOINOSIDES WIPI -RELATED"/>
    <property type="match status" value="1"/>
</dbReference>
<dbReference type="SMART" id="SM00320">
    <property type="entry name" value="WD40"/>
    <property type="match status" value="2"/>
</dbReference>
<keyword evidence="6" id="KW-1185">Reference proteome</keyword>
<sequence length="388" mass="42135">MARLNYLAFNQDNTSLALATTNGLRIFNTDPFELTTATYDHEVSLAEQLFSTSLVATVVTPRLLRIVNTKRHTTICELTFHGMIVAVRMNRMKLVTVLEEVFFVYDISNMSLQHQQETPLNSAGICALSTQSKHNFLALPHYADQPKAFNPSHVPPSIRREAIGGEVAVFDLDTLQEVAVVSAHQAPLSCLAMNGEGTLLATASEKGTVIRIFSIPKGQKVCQFRRGSMPARIFSMSFNVASTLLCVSSATETVHVFKLSSLPERSTSPASDAESALSESQPGFMSFVKRTSQNVSTGLVSRAAGYLPSSVAGALEPQRDFAWMRVPRGKSGTAVRSVVAMCASTPHVMVATNEGDFFVFAIDLAKGGEGTLLRQFDDIHIAGKKDEV</sequence>
<dbReference type="InterPro" id="IPR001680">
    <property type="entry name" value="WD40_rpt"/>
</dbReference>
<dbReference type="Gene3D" id="2.130.10.10">
    <property type="entry name" value="YVTN repeat-like/Quinoprotein amine dehydrogenase"/>
    <property type="match status" value="1"/>
</dbReference>
<dbReference type="InterPro" id="IPR036322">
    <property type="entry name" value="WD40_repeat_dom_sf"/>
</dbReference>
<organism evidence="5 6">
    <name type="scientific">Piedraia hortae CBS 480.64</name>
    <dbReference type="NCBI Taxonomy" id="1314780"/>
    <lineage>
        <taxon>Eukaryota</taxon>
        <taxon>Fungi</taxon>
        <taxon>Dikarya</taxon>
        <taxon>Ascomycota</taxon>
        <taxon>Pezizomycotina</taxon>
        <taxon>Dothideomycetes</taxon>
        <taxon>Dothideomycetidae</taxon>
        <taxon>Capnodiales</taxon>
        <taxon>Piedraiaceae</taxon>
        <taxon>Piedraia</taxon>
    </lineage>
</organism>
<evidence type="ECO:0000313" key="5">
    <source>
        <dbReference type="EMBL" id="KAF2861838.1"/>
    </source>
</evidence>
<keyword evidence="2" id="KW-0853">WD repeat</keyword>
<evidence type="ECO:0000256" key="2">
    <source>
        <dbReference type="ARBA" id="ARBA00022574"/>
    </source>
</evidence>
<protein>
    <submittedName>
        <fullName evidence="5">WD repeat domain phosphoinositide-interacting protein</fullName>
    </submittedName>
</protein>
<dbReference type="InterPro" id="IPR015943">
    <property type="entry name" value="WD40/YVTN_repeat-like_dom_sf"/>
</dbReference>
<evidence type="ECO:0000256" key="4">
    <source>
        <dbReference type="ARBA" id="ARBA00025740"/>
    </source>
</evidence>
<dbReference type="Proteomes" id="UP000799421">
    <property type="component" value="Unassembled WGS sequence"/>
</dbReference>
<evidence type="ECO:0000256" key="3">
    <source>
        <dbReference type="ARBA" id="ARBA00022737"/>
    </source>
</evidence>
<keyword evidence="3" id="KW-0677">Repeat</keyword>
<dbReference type="AlphaFoldDB" id="A0A6A7C558"/>
<comment type="similarity">
    <text evidence="4">Belongs to the WD repeat PROPPIN family.</text>
</comment>
<dbReference type="GO" id="GO:0005774">
    <property type="term" value="C:vacuolar membrane"/>
    <property type="evidence" value="ECO:0007669"/>
    <property type="project" value="UniProtKB-SubCell"/>
</dbReference>
<name>A0A6A7C558_9PEZI</name>
<dbReference type="OrthoDB" id="1667587at2759"/>
<reference evidence="5" key="1">
    <citation type="journal article" date="2020" name="Stud. Mycol.">
        <title>101 Dothideomycetes genomes: a test case for predicting lifestyles and emergence of pathogens.</title>
        <authorList>
            <person name="Haridas S."/>
            <person name="Albert R."/>
            <person name="Binder M."/>
            <person name="Bloem J."/>
            <person name="Labutti K."/>
            <person name="Salamov A."/>
            <person name="Andreopoulos B."/>
            <person name="Baker S."/>
            <person name="Barry K."/>
            <person name="Bills G."/>
            <person name="Bluhm B."/>
            <person name="Cannon C."/>
            <person name="Castanera R."/>
            <person name="Culley D."/>
            <person name="Daum C."/>
            <person name="Ezra D."/>
            <person name="Gonzalez J."/>
            <person name="Henrissat B."/>
            <person name="Kuo A."/>
            <person name="Liang C."/>
            <person name="Lipzen A."/>
            <person name="Lutzoni F."/>
            <person name="Magnuson J."/>
            <person name="Mondo S."/>
            <person name="Nolan M."/>
            <person name="Ohm R."/>
            <person name="Pangilinan J."/>
            <person name="Park H.-J."/>
            <person name="Ramirez L."/>
            <person name="Alfaro M."/>
            <person name="Sun H."/>
            <person name="Tritt A."/>
            <person name="Yoshinaga Y."/>
            <person name="Zwiers L.-H."/>
            <person name="Turgeon B."/>
            <person name="Goodwin S."/>
            <person name="Spatafora J."/>
            <person name="Crous P."/>
            <person name="Grigoriev I."/>
        </authorList>
    </citation>
    <scope>NUCLEOTIDE SEQUENCE</scope>
    <source>
        <strain evidence="5">CBS 480.64</strain>
    </source>
</reference>
<dbReference type="SUPFAM" id="SSF50978">
    <property type="entry name" value="WD40 repeat-like"/>
    <property type="match status" value="1"/>
</dbReference>
<proteinExistence type="inferred from homology"/>
<evidence type="ECO:0000256" key="1">
    <source>
        <dbReference type="ARBA" id="ARBA00004148"/>
    </source>
</evidence>